<dbReference type="SUPFAM" id="SSF55729">
    <property type="entry name" value="Acyl-CoA N-acyltransferases (Nat)"/>
    <property type="match status" value="1"/>
</dbReference>
<comment type="caution">
    <text evidence="2">The sequence shown here is derived from an EMBL/GenBank/DDBJ whole genome shotgun (WGS) entry which is preliminary data.</text>
</comment>
<dbReference type="AlphaFoldDB" id="A0A7X2NLE0"/>
<sequence>MNHLGTIELASSRLTLRKFSISDAEMCYRNWTSDEKVARYLRWRPHENVGETARIIENWNDKYTDVTFYQWAIVLKDDPSLGPIGTISVNKYDDCIDMVHLGFCIGSKWWNKGITSEALYLVIQFMFEKVKANRIESWHDPQNIYSGKVMAKCGMKYEGTLKSGDYSNRGIVDACVYAIIANERV</sequence>
<name>A0A7X2NLE0_9CLOT</name>
<dbReference type="InterPro" id="IPR000182">
    <property type="entry name" value="GNAT_dom"/>
</dbReference>
<dbReference type="RefSeq" id="WP_154472455.1">
    <property type="nucleotide sequence ID" value="NZ_VUMD01000008.1"/>
</dbReference>
<organism evidence="2 3">
    <name type="scientific">Clostridium porci</name>
    <dbReference type="NCBI Taxonomy" id="2605778"/>
    <lineage>
        <taxon>Bacteria</taxon>
        <taxon>Bacillati</taxon>
        <taxon>Bacillota</taxon>
        <taxon>Clostridia</taxon>
        <taxon>Eubacteriales</taxon>
        <taxon>Clostridiaceae</taxon>
        <taxon>Clostridium</taxon>
    </lineage>
</organism>
<proteinExistence type="predicted"/>
<dbReference type="GO" id="GO:0016747">
    <property type="term" value="F:acyltransferase activity, transferring groups other than amino-acyl groups"/>
    <property type="evidence" value="ECO:0007669"/>
    <property type="project" value="InterPro"/>
</dbReference>
<dbReference type="PANTHER" id="PTHR43792:SF1">
    <property type="entry name" value="N-ACETYLTRANSFERASE DOMAIN-CONTAINING PROTEIN"/>
    <property type="match status" value="1"/>
</dbReference>
<dbReference type="PROSITE" id="PS51186">
    <property type="entry name" value="GNAT"/>
    <property type="match status" value="1"/>
</dbReference>
<feature type="domain" description="N-acetyltransferase" evidence="1">
    <location>
        <begin position="26"/>
        <end position="182"/>
    </location>
</feature>
<dbReference type="InterPro" id="IPR016181">
    <property type="entry name" value="Acyl_CoA_acyltransferase"/>
</dbReference>
<dbReference type="Gene3D" id="3.40.630.30">
    <property type="match status" value="1"/>
</dbReference>
<dbReference type="Pfam" id="PF13302">
    <property type="entry name" value="Acetyltransf_3"/>
    <property type="match status" value="1"/>
</dbReference>
<evidence type="ECO:0000313" key="3">
    <source>
        <dbReference type="Proteomes" id="UP000429958"/>
    </source>
</evidence>
<evidence type="ECO:0000313" key="2">
    <source>
        <dbReference type="EMBL" id="MSS37020.1"/>
    </source>
</evidence>
<dbReference type="Proteomes" id="UP000429958">
    <property type="component" value="Unassembled WGS sequence"/>
</dbReference>
<dbReference type="EMBL" id="VUMD01000008">
    <property type="protein sequence ID" value="MSS37020.1"/>
    <property type="molecule type" value="Genomic_DNA"/>
</dbReference>
<dbReference type="InterPro" id="IPR051531">
    <property type="entry name" value="N-acetyltransferase"/>
</dbReference>
<evidence type="ECO:0000259" key="1">
    <source>
        <dbReference type="PROSITE" id="PS51186"/>
    </source>
</evidence>
<keyword evidence="2" id="KW-0808">Transferase</keyword>
<keyword evidence="3" id="KW-1185">Reference proteome</keyword>
<protein>
    <submittedName>
        <fullName evidence="2">GNAT family N-acetyltransferase</fullName>
    </submittedName>
</protein>
<accession>A0A7X2NLE0</accession>
<gene>
    <name evidence="2" type="ORF">FYJ39_10620</name>
</gene>
<dbReference type="PANTHER" id="PTHR43792">
    <property type="entry name" value="GNAT FAMILY, PUTATIVE (AFU_ORTHOLOGUE AFUA_3G00765)-RELATED-RELATED"/>
    <property type="match status" value="1"/>
</dbReference>
<reference evidence="2 3" key="1">
    <citation type="submission" date="2019-08" db="EMBL/GenBank/DDBJ databases">
        <title>In-depth cultivation of the pig gut microbiome towards novel bacterial diversity and tailored functional studies.</title>
        <authorList>
            <person name="Wylensek D."/>
            <person name="Hitch T.C.A."/>
            <person name="Clavel T."/>
        </authorList>
    </citation>
    <scope>NUCLEOTIDE SEQUENCE [LARGE SCALE GENOMIC DNA]</scope>
    <source>
        <strain evidence="2 3">WCA-389-WT-23D1</strain>
    </source>
</reference>